<dbReference type="Pfam" id="PF04138">
    <property type="entry name" value="GtrA_DPMS_TM"/>
    <property type="match status" value="1"/>
</dbReference>
<dbReference type="GO" id="GO:0000271">
    <property type="term" value="P:polysaccharide biosynthetic process"/>
    <property type="evidence" value="ECO:0007669"/>
    <property type="project" value="InterPro"/>
</dbReference>
<keyword evidence="9" id="KW-1185">Reference proteome</keyword>
<feature type="transmembrane region" description="Helical" evidence="6">
    <location>
        <begin position="99"/>
        <end position="117"/>
    </location>
</feature>
<keyword evidence="4 6" id="KW-1133">Transmembrane helix</keyword>
<dbReference type="InterPro" id="IPR051401">
    <property type="entry name" value="GtrA_CellWall_Glycosyl"/>
</dbReference>
<feature type="transmembrane region" description="Helical" evidence="6">
    <location>
        <begin position="36"/>
        <end position="53"/>
    </location>
</feature>
<evidence type="ECO:0000256" key="5">
    <source>
        <dbReference type="ARBA" id="ARBA00023136"/>
    </source>
</evidence>
<comment type="similarity">
    <text evidence="2">Belongs to the GtrA family.</text>
</comment>
<evidence type="ECO:0000256" key="4">
    <source>
        <dbReference type="ARBA" id="ARBA00022989"/>
    </source>
</evidence>
<feature type="domain" description="GtrA/DPMS transmembrane" evidence="7">
    <location>
        <begin position="9"/>
        <end position="122"/>
    </location>
</feature>
<dbReference type="InterPro" id="IPR007267">
    <property type="entry name" value="GtrA_DPMS_TM"/>
</dbReference>
<name>A0A2G1UM24_9GAMM</name>
<evidence type="ECO:0000313" key="9">
    <source>
        <dbReference type="Proteomes" id="UP000231409"/>
    </source>
</evidence>
<dbReference type="Proteomes" id="UP000231409">
    <property type="component" value="Unassembled WGS sequence"/>
</dbReference>
<evidence type="ECO:0000259" key="7">
    <source>
        <dbReference type="Pfam" id="PF04138"/>
    </source>
</evidence>
<evidence type="ECO:0000256" key="1">
    <source>
        <dbReference type="ARBA" id="ARBA00004141"/>
    </source>
</evidence>
<dbReference type="EMBL" id="NTFH01000007">
    <property type="protein sequence ID" value="PHQ15528.1"/>
    <property type="molecule type" value="Genomic_DNA"/>
</dbReference>
<dbReference type="AlphaFoldDB" id="A0A2G1UM24"/>
<evidence type="ECO:0000256" key="6">
    <source>
        <dbReference type="SAM" id="Phobius"/>
    </source>
</evidence>
<comment type="caution">
    <text evidence="8">The sequence shown here is derived from an EMBL/GenBank/DDBJ whole genome shotgun (WGS) entry which is preliminary data.</text>
</comment>
<reference evidence="8 9" key="1">
    <citation type="submission" date="2017-09" db="EMBL/GenBank/DDBJ databases">
        <title>The draft genome sequences of Marinobacter sp. PWS21.</title>
        <authorList>
            <person name="Cao J."/>
        </authorList>
    </citation>
    <scope>NUCLEOTIDE SEQUENCE [LARGE SCALE GENOMIC DNA]</scope>
    <source>
        <strain evidence="8 9">PWS21</strain>
    </source>
</reference>
<evidence type="ECO:0000313" key="8">
    <source>
        <dbReference type="EMBL" id="PHQ15528.1"/>
    </source>
</evidence>
<protein>
    <submittedName>
        <fullName evidence="8">Polysaccharide synthesis protein GtrA</fullName>
    </submittedName>
</protein>
<sequence>MTRHPYLPRFLLSGGAATLLHWSSMAALVYSGMAAEAATATGATVGLVANYLAQHRFTFCSRLPHRRAFPRYLASALLGWLLNLACFALLHTWLDRGVIAPQLIATASVTFVNYLVAEKVVFNEKQTRGTY</sequence>
<comment type="subcellular location">
    <subcellularLocation>
        <location evidence="1">Membrane</location>
        <topology evidence="1">Multi-pass membrane protein</topology>
    </subcellularLocation>
</comment>
<gene>
    <name evidence="8" type="ORF">CLH61_09815</name>
</gene>
<keyword evidence="5 6" id="KW-0472">Membrane</keyword>
<proteinExistence type="inferred from homology"/>
<dbReference type="GO" id="GO:0005886">
    <property type="term" value="C:plasma membrane"/>
    <property type="evidence" value="ECO:0007669"/>
    <property type="project" value="TreeGrafter"/>
</dbReference>
<accession>A0A2G1UM24</accession>
<dbReference type="PANTHER" id="PTHR38459">
    <property type="entry name" value="PROPHAGE BACTOPRENOL-LINKED GLUCOSE TRANSLOCASE HOMOLOG"/>
    <property type="match status" value="1"/>
</dbReference>
<organism evidence="8 9">
    <name type="scientific">Marinobacter profundi</name>
    <dbReference type="NCBI Taxonomy" id="2666256"/>
    <lineage>
        <taxon>Bacteria</taxon>
        <taxon>Pseudomonadati</taxon>
        <taxon>Pseudomonadota</taxon>
        <taxon>Gammaproteobacteria</taxon>
        <taxon>Pseudomonadales</taxon>
        <taxon>Marinobacteraceae</taxon>
        <taxon>Marinobacter</taxon>
    </lineage>
</organism>
<evidence type="ECO:0000256" key="3">
    <source>
        <dbReference type="ARBA" id="ARBA00022692"/>
    </source>
</evidence>
<keyword evidence="3 6" id="KW-0812">Transmembrane</keyword>
<evidence type="ECO:0000256" key="2">
    <source>
        <dbReference type="ARBA" id="ARBA00009399"/>
    </source>
</evidence>
<dbReference type="PANTHER" id="PTHR38459:SF1">
    <property type="entry name" value="PROPHAGE BACTOPRENOL-LINKED GLUCOSE TRANSLOCASE HOMOLOG"/>
    <property type="match status" value="1"/>
</dbReference>
<feature type="transmembrane region" description="Helical" evidence="6">
    <location>
        <begin position="73"/>
        <end position="93"/>
    </location>
</feature>